<name>A0A2G9C4W4_9BURK</name>
<keyword evidence="3" id="KW-1185">Reference proteome</keyword>
<accession>A0A2G9C4W4</accession>
<dbReference type="AlphaFoldDB" id="A0A2G9C4W4"/>
<dbReference type="InterPro" id="IPR052900">
    <property type="entry name" value="Phospholipid_Metab_Enz"/>
</dbReference>
<dbReference type="PANTHER" id="PTHR43606:SF2">
    <property type="entry name" value="ALKALINE PHOSPHATASE FAMILY PROTEIN (AFU_ORTHOLOGUE AFUA_5G03860)"/>
    <property type="match status" value="1"/>
</dbReference>
<protein>
    <recommendedName>
        <fullName evidence="1">PhoD-like phosphatase metallophosphatase domain-containing protein</fullName>
    </recommendedName>
</protein>
<dbReference type="EMBL" id="PEOG01000067">
    <property type="protein sequence ID" value="PIM51392.1"/>
    <property type="molecule type" value="Genomic_DNA"/>
</dbReference>
<comment type="caution">
    <text evidence="2">The sequence shown here is derived from an EMBL/GenBank/DDBJ whole genome shotgun (WGS) entry which is preliminary data.</text>
</comment>
<dbReference type="RefSeq" id="WP_099863375.1">
    <property type="nucleotide sequence ID" value="NZ_PEOG01000067.1"/>
</dbReference>
<dbReference type="PANTHER" id="PTHR43606">
    <property type="entry name" value="PHOSPHATASE, PUTATIVE (AFU_ORTHOLOGUE AFUA_6G08710)-RELATED"/>
    <property type="match status" value="1"/>
</dbReference>
<dbReference type="Pfam" id="PF09423">
    <property type="entry name" value="PhoD"/>
    <property type="match status" value="1"/>
</dbReference>
<dbReference type="Gene3D" id="3.60.21.70">
    <property type="entry name" value="PhoD-like phosphatase"/>
    <property type="match status" value="1"/>
</dbReference>
<evidence type="ECO:0000313" key="3">
    <source>
        <dbReference type="Proteomes" id="UP000231501"/>
    </source>
</evidence>
<organism evidence="2 3">
    <name type="scientific">Roseateles chitinivorans</name>
    <dbReference type="NCBI Taxonomy" id="2917965"/>
    <lineage>
        <taxon>Bacteria</taxon>
        <taxon>Pseudomonadati</taxon>
        <taxon>Pseudomonadota</taxon>
        <taxon>Betaproteobacteria</taxon>
        <taxon>Burkholderiales</taxon>
        <taxon>Sphaerotilaceae</taxon>
        <taxon>Roseateles</taxon>
    </lineage>
</organism>
<reference evidence="2 3" key="1">
    <citation type="submission" date="2017-11" db="EMBL/GenBank/DDBJ databases">
        <title>Draft genome sequence of Mitsuaria sp. HWN-4.</title>
        <authorList>
            <person name="Gundlapally S.R."/>
        </authorList>
    </citation>
    <scope>NUCLEOTIDE SEQUENCE [LARGE SCALE GENOMIC DNA]</scope>
    <source>
        <strain evidence="2 3">HWN-4</strain>
    </source>
</reference>
<dbReference type="SUPFAM" id="SSF56300">
    <property type="entry name" value="Metallo-dependent phosphatases"/>
    <property type="match status" value="1"/>
</dbReference>
<evidence type="ECO:0000259" key="1">
    <source>
        <dbReference type="Pfam" id="PF09423"/>
    </source>
</evidence>
<dbReference type="InterPro" id="IPR029052">
    <property type="entry name" value="Metallo-depent_PP-like"/>
</dbReference>
<feature type="domain" description="PhoD-like phosphatase metallophosphatase" evidence="1">
    <location>
        <begin position="253"/>
        <end position="472"/>
    </location>
</feature>
<proteinExistence type="predicted"/>
<dbReference type="InterPro" id="IPR038607">
    <property type="entry name" value="PhoD-like_sf"/>
</dbReference>
<gene>
    <name evidence="2" type="ORF">CS062_20200</name>
</gene>
<sequence>MNGARRRTAVSGLLIGAEAPGHRVERAAPVHGRVPLLTALRPERGWPHWLLWVPMRWRGGWDYERLPLPWRLEAFVPPGVGRPGDPWRGAVAVEHFPTSPRRGVRGEAVAEVASDRPDGGADLERADDDTAIDLDLSGLLLLALYLEPRALAMEGAHRGVMHELREDELQAQVEGALEQLLELPPHRWAHGFVPSPEATASDDVDLCFVLAACQYPPGLLDVSPGWELDAAQAGPALAALARLHRFTRSTARGRACSLVLFAGDQIYADASGGLADSRSGVERYGRGYGEFKAGPVRLLPPTVARLVHAPDDHEIVDNWEPAPGASHAGKGPWFDVARQAAWDHRWEAGARVGGPELMWHDFDWRGAAFFIADARGEREARRVANWSTARLWSTAQRDAFEDWLGRAQGRLRFMVSGSLPLPRRRTTAEHAASCLRSDAWDGYPNSLHELLAAAWRQRASGLVFLSGDEHRSGWLSAQIEAIDGGDPAPVRIHSVHSSALYAPWPFAVTAAEELAAPDVFEFVESGGRRLRCVVGAWQDHPGDGFAVLRASPRGVELWFDRAGPAREAPDGWLSWPACDTAG</sequence>
<dbReference type="Proteomes" id="UP000231501">
    <property type="component" value="Unassembled WGS sequence"/>
</dbReference>
<dbReference type="InterPro" id="IPR018946">
    <property type="entry name" value="PhoD-like_MPP"/>
</dbReference>
<evidence type="ECO:0000313" key="2">
    <source>
        <dbReference type="EMBL" id="PIM51392.1"/>
    </source>
</evidence>
<dbReference type="OrthoDB" id="9795624at2"/>